<evidence type="ECO:0000313" key="2">
    <source>
        <dbReference type="EMBL" id="GGH66873.1"/>
    </source>
</evidence>
<sequence>MLLHTNKGFLYSVKSILRNPGKTAREFIDGKRVSHYKPMLLAFLLSGISAFISFKVVGLTEVLQDLYAQQHVNSALMNDYMAFVRSYNSFIMLALIPFFAFFTRLVFRKWGHNYYEHVVMNAYIISFYNLVTIFLVYPVLYLLKGNIKVFGLVTELVLFLIVPILIWFFKAFYADKPLKSIIGKVILTFLLVLLVLVILVFIAIVVLAVFMKHKHTH</sequence>
<keyword evidence="1" id="KW-0812">Transmembrane</keyword>
<name>A0A917MVK5_9BACT</name>
<dbReference type="Proteomes" id="UP000627292">
    <property type="component" value="Unassembled WGS sequence"/>
</dbReference>
<evidence type="ECO:0000313" key="3">
    <source>
        <dbReference type="Proteomes" id="UP000627292"/>
    </source>
</evidence>
<feature type="transmembrane region" description="Helical" evidence="1">
    <location>
        <begin position="185"/>
        <end position="211"/>
    </location>
</feature>
<reference evidence="2" key="1">
    <citation type="journal article" date="2014" name="Int. J. Syst. Evol. Microbiol.">
        <title>Complete genome sequence of Corynebacterium casei LMG S-19264T (=DSM 44701T), isolated from a smear-ripened cheese.</title>
        <authorList>
            <consortium name="US DOE Joint Genome Institute (JGI-PGF)"/>
            <person name="Walter F."/>
            <person name="Albersmeier A."/>
            <person name="Kalinowski J."/>
            <person name="Ruckert C."/>
        </authorList>
    </citation>
    <scope>NUCLEOTIDE SEQUENCE</scope>
    <source>
        <strain evidence="2">CGMCC 1.15290</strain>
    </source>
</reference>
<feature type="transmembrane region" description="Helical" evidence="1">
    <location>
        <begin position="119"/>
        <end position="143"/>
    </location>
</feature>
<keyword evidence="3" id="KW-1185">Reference proteome</keyword>
<feature type="transmembrane region" description="Helical" evidence="1">
    <location>
        <begin position="87"/>
        <end position="107"/>
    </location>
</feature>
<evidence type="ECO:0008006" key="4">
    <source>
        <dbReference type="Google" id="ProtNLM"/>
    </source>
</evidence>
<keyword evidence="1" id="KW-0472">Membrane</keyword>
<reference evidence="2" key="2">
    <citation type="submission" date="2020-09" db="EMBL/GenBank/DDBJ databases">
        <authorList>
            <person name="Sun Q."/>
            <person name="Zhou Y."/>
        </authorList>
    </citation>
    <scope>NUCLEOTIDE SEQUENCE</scope>
    <source>
        <strain evidence="2">CGMCC 1.15290</strain>
    </source>
</reference>
<proteinExistence type="predicted"/>
<gene>
    <name evidence="2" type="ORF">GCM10011379_21500</name>
</gene>
<dbReference type="InterPro" id="IPR022134">
    <property type="entry name" value="DUF3667"/>
</dbReference>
<dbReference type="EMBL" id="BMIB01000002">
    <property type="protein sequence ID" value="GGH66873.1"/>
    <property type="molecule type" value="Genomic_DNA"/>
</dbReference>
<organism evidence="2 3">
    <name type="scientific">Filimonas zeae</name>
    <dbReference type="NCBI Taxonomy" id="1737353"/>
    <lineage>
        <taxon>Bacteria</taxon>
        <taxon>Pseudomonadati</taxon>
        <taxon>Bacteroidota</taxon>
        <taxon>Chitinophagia</taxon>
        <taxon>Chitinophagales</taxon>
        <taxon>Chitinophagaceae</taxon>
        <taxon>Filimonas</taxon>
    </lineage>
</organism>
<dbReference type="RefSeq" id="WP_229687823.1">
    <property type="nucleotide sequence ID" value="NZ_BMIB01000002.1"/>
</dbReference>
<feature type="transmembrane region" description="Helical" evidence="1">
    <location>
        <begin position="39"/>
        <end position="57"/>
    </location>
</feature>
<keyword evidence="1" id="KW-1133">Transmembrane helix</keyword>
<dbReference type="AlphaFoldDB" id="A0A917MVK5"/>
<accession>A0A917MVK5</accession>
<protein>
    <recommendedName>
        <fullName evidence="4">DUF3667 domain-containing protein</fullName>
    </recommendedName>
</protein>
<evidence type="ECO:0000256" key="1">
    <source>
        <dbReference type="SAM" id="Phobius"/>
    </source>
</evidence>
<feature type="transmembrane region" description="Helical" evidence="1">
    <location>
        <begin position="149"/>
        <end position="173"/>
    </location>
</feature>
<dbReference type="Pfam" id="PF12412">
    <property type="entry name" value="DUF3667"/>
    <property type="match status" value="1"/>
</dbReference>
<comment type="caution">
    <text evidence="2">The sequence shown here is derived from an EMBL/GenBank/DDBJ whole genome shotgun (WGS) entry which is preliminary data.</text>
</comment>